<dbReference type="InterPro" id="IPR036075">
    <property type="entry name" value="ARMT-1-like_metal-bd_sf"/>
</dbReference>
<dbReference type="Proteomes" id="UP000284763">
    <property type="component" value="Unassembled WGS sequence"/>
</dbReference>
<reference evidence="2 3" key="1">
    <citation type="submission" date="2018-08" db="EMBL/GenBank/DDBJ databases">
        <title>The metabolism and importance of syntrophic acetate oxidation coupled to methane or sulfide production in haloalkaline environments.</title>
        <authorList>
            <person name="Timmers P.H.A."/>
            <person name="Vavourakis C.D."/>
            <person name="Sorokin D.Y."/>
            <person name="Sinninghe Damste J.S."/>
            <person name="Muyzer G."/>
            <person name="Stams A.J.M."/>
            <person name="Plugge C.M."/>
        </authorList>
    </citation>
    <scope>NUCLEOTIDE SEQUENCE [LARGE SCALE GENOMIC DNA]</scope>
    <source>
        <strain evidence="2">MSAO_Arc3</strain>
    </source>
</reference>
<dbReference type="AlphaFoldDB" id="A0A424YUG6"/>
<evidence type="ECO:0000313" key="3">
    <source>
        <dbReference type="Proteomes" id="UP000284763"/>
    </source>
</evidence>
<evidence type="ECO:0000313" key="2">
    <source>
        <dbReference type="EMBL" id="RQD82592.1"/>
    </source>
</evidence>
<evidence type="ECO:0000259" key="1">
    <source>
        <dbReference type="Pfam" id="PF01937"/>
    </source>
</evidence>
<feature type="domain" description="Damage-control phosphatase ARMT1-like metal-binding" evidence="1">
    <location>
        <begin position="2"/>
        <end position="85"/>
    </location>
</feature>
<gene>
    <name evidence="2" type="ORF">D5R95_07040</name>
</gene>
<organism evidence="2 3">
    <name type="scientific">Methanosalsum natronophilum</name>
    <dbReference type="NCBI Taxonomy" id="768733"/>
    <lineage>
        <taxon>Archaea</taxon>
        <taxon>Methanobacteriati</taxon>
        <taxon>Methanobacteriota</taxon>
        <taxon>Stenosarchaea group</taxon>
        <taxon>Methanomicrobia</taxon>
        <taxon>Methanosarcinales</taxon>
        <taxon>Methanosarcinaceae</taxon>
        <taxon>Methanosalsum</taxon>
    </lineage>
</organism>
<dbReference type="InterPro" id="IPR002791">
    <property type="entry name" value="ARMT1-like_metal-bd"/>
</dbReference>
<sequence length="93" mass="10214">EDVKELGLEKRVDKVLTTGSNAVGVNFEEISSELLEEFKSSSLIISKGMANYETISEHDTDLRPIAYLLRTKCASVAEDLGIDQGLSIAKLIR</sequence>
<comment type="caution">
    <text evidence="2">The sequence shown here is derived from an EMBL/GenBank/DDBJ whole genome shotgun (WGS) entry which is preliminary data.</text>
</comment>
<feature type="non-terminal residue" evidence="2">
    <location>
        <position position="1"/>
    </location>
</feature>
<dbReference type="SUPFAM" id="SSF111321">
    <property type="entry name" value="AF1104-like"/>
    <property type="match status" value="1"/>
</dbReference>
<dbReference type="EMBL" id="QZAB01000438">
    <property type="protein sequence ID" value="RQD82592.1"/>
    <property type="molecule type" value="Genomic_DNA"/>
</dbReference>
<name>A0A424YUG6_9EURY</name>
<protein>
    <submittedName>
        <fullName evidence="2">DUF89 family protein</fullName>
    </submittedName>
</protein>
<accession>A0A424YUG6</accession>
<dbReference type="Gene3D" id="3.40.50.10880">
    <property type="entry name" value="Uncharacterised protein PF01937, DUF89, domain 3"/>
    <property type="match status" value="1"/>
</dbReference>
<dbReference type="Pfam" id="PF01937">
    <property type="entry name" value="ARMT1-like_dom"/>
    <property type="match status" value="1"/>
</dbReference>
<proteinExistence type="predicted"/>